<evidence type="ECO:0000259" key="3">
    <source>
        <dbReference type="Pfam" id="PF19313"/>
    </source>
</evidence>
<comment type="caution">
    <text evidence="4">The sequence shown here is derived from an EMBL/GenBank/DDBJ whole genome shotgun (WGS) entry which is preliminary data.</text>
</comment>
<evidence type="ECO:0000313" key="5">
    <source>
        <dbReference type="Proteomes" id="UP001595841"/>
    </source>
</evidence>
<dbReference type="InterPro" id="IPR045670">
    <property type="entry name" value="DUF5916"/>
</dbReference>
<dbReference type="EMBL" id="JBHSCL010000004">
    <property type="protein sequence ID" value="MFC4219381.1"/>
    <property type="molecule type" value="Genomic_DNA"/>
</dbReference>
<reference evidence="5" key="1">
    <citation type="journal article" date="2019" name="Int. J. Syst. Evol. Microbiol.">
        <title>The Global Catalogue of Microorganisms (GCM) 10K type strain sequencing project: providing services to taxonomists for standard genome sequencing and annotation.</title>
        <authorList>
            <consortium name="The Broad Institute Genomics Platform"/>
            <consortium name="The Broad Institute Genome Sequencing Center for Infectious Disease"/>
            <person name="Wu L."/>
            <person name="Ma J."/>
        </authorList>
    </citation>
    <scope>NUCLEOTIDE SEQUENCE [LARGE SCALE GENOMIC DNA]</scope>
    <source>
        <strain evidence="5">CGMCC 1.15774</strain>
    </source>
</reference>
<dbReference type="CDD" id="cd09618">
    <property type="entry name" value="CBM9_like_2"/>
    <property type="match status" value="1"/>
</dbReference>
<evidence type="ECO:0000256" key="1">
    <source>
        <dbReference type="SAM" id="SignalP"/>
    </source>
</evidence>
<feature type="signal peptide" evidence="1">
    <location>
        <begin position="1"/>
        <end position="19"/>
    </location>
</feature>
<name>A0ABV8PK07_9FLAO</name>
<organism evidence="4 5">
    <name type="scientific">Flagellimonas marina</name>
    <dbReference type="NCBI Taxonomy" id="1775168"/>
    <lineage>
        <taxon>Bacteria</taxon>
        <taxon>Pseudomonadati</taxon>
        <taxon>Bacteroidota</taxon>
        <taxon>Flavobacteriia</taxon>
        <taxon>Flavobacteriales</taxon>
        <taxon>Flavobacteriaceae</taxon>
        <taxon>Flagellimonas</taxon>
    </lineage>
</organism>
<feature type="chain" id="PRO_5046910150" evidence="1">
    <location>
        <begin position="20"/>
        <end position="730"/>
    </location>
</feature>
<sequence>MNFKLVPIVLLLLSLHLNAQRQLNLKKIDSKITIDGILDEAVWLRSEKTAPFLNQWPKDTGEADSQTEVRMAYDDAFLYVAISCHEKNNQHVIRTLKRDQDDEHFGSDGIALVLDPFNQKTNGFFFGVNAGGAQFEGLISVEGNESYINENWDNKWFSEISLGDNVWYVEMAIPFRTLRYDSSITVWGLNFVRNDMKNNYFSSWNRVPLNLNTINLGYTGELLWDSNPPKAKKGNINLLPYLAGGVSKDHELQSAEDYSFDVGLDAKLAVSSSLNLDLTLNPDFSTVDVDQQITNLTRFALFFPERRGFFLENSDLFTSFGKEDINPFFSRRIGLANGQPIPIQYGARISGNLSNKLRVGVMDVQTAKTDNVNAQNYFVSSFSQRFGKRSTMDALFVNRQRTTQTSDSTQAAYNRVMALEYNFLDVTGKWSANLGMHKSINPGELDEESYYTATVRFNNKNILTRLSGDRVGENYITDVGFVPRLDNFDAENEVFVKLGYYQLSHLFVYNFLPDNETSKYNLHGPRVSTRVFLNMDGSLNSSFAGLFYFFDFKNQNALELSYVNEKNDLPFDSFIVGNVPFPKGYYSYDRVGFWYRLDPRKLFSGSLGAEYGSFYSGNRLYIEAETNIRFQPWGNFMLRYNFNDVQLPSNLDSDQLHLFGFTSEISFSNTMFWTTFLQYNTQQDNININSRFQWRFLPMSDFFVVYTENYYPENLAIKNRGILVKLTYWL</sequence>
<keyword evidence="5" id="KW-1185">Reference proteome</keyword>
<feature type="domain" description="Carbohydrate-binding" evidence="2">
    <location>
        <begin position="34"/>
        <end position="198"/>
    </location>
</feature>
<dbReference type="Gene3D" id="2.60.40.1190">
    <property type="match status" value="1"/>
</dbReference>
<dbReference type="RefSeq" id="WP_379762771.1">
    <property type="nucleotide sequence ID" value="NZ_JBHSCL010000004.1"/>
</dbReference>
<dbReference type="Pfam" id="PF19313">
    <property type="entry name" value="DUF5916"/>
    <property type="match status" value="1"/>
</dbReference>
<gene>
    <name evidence="4" type="ORF">ACFOWS_04515</name>
</gene>
<keyword evidence="1" id="KW-0732">Signal</keyword>
<accession>A0ABV8PK07</accession>
<evidence type="ECO:0000313" key="4">
    <source>
        <dbReference type="EMBL" id="MFC4219381.1"/>
    </source>
</evidence>
<dbReference type="InterPro" id="IPR010502">
    <property type="entry name" value="Carb-bd_dom_fam9"/>
</dbReference>
<feature type="domain" description="DUF5916" evidence="3">
    <location>
        <begin position="237"/>
        <end position="337"/>
    </location>
</feature>
<evidence type="ECO:0000259" key="2">
    <source>
        <dbReference type="Pfam" id="PF06452"/>
    </source>
</evidence>
<dbReference type="SUPFAM" id="SSF49344">
    <property type="entry name" value="CBD9-like"/>
    <property type="match status" value="1"/>
</dbReference>
<proteinExistence type="predicted"/>
<dbReference type="Pfam" id="PF06452">
    <property type="entry name" value="CBM9_1"/>
    <property type="match status" value="1"/>
</dbReference>
<dbReference type="Proteomes" id="UP001595841">
    <property type="component" value="Unassembled WGS sequence"/>
</dbReference>
<protein>
    <submittedName>
        <fullName evidence="4">DUF5916 domain-containing protein</fullName>
    </submittedName>
</protein>